<feature type="transmembrane region" description="Helical" evidence="14">
    <location>
        <begin position="240"/>
        <end position="261"/>
    </location>
</feature>
<reference evidence="16 17" key="1">
    <citation type="journal article" date="2011" name="Genome Biol. Evol.">
        <title>Integration of the genetic map and genome assembly of fugu facilitates insights into distinct features of genome evolution in teleosts and mammals.</title>
        <authorList>
            <person name="Kai W."/>
            <person name="Kikuchi K."/>
            <person name="Tohari S."/>
            <person name="Chew A.K."/>
            <person name="Tay A."/>
            <person name="Fujiwara A."/>
            <person name="Hosoya S."/>
            <person name="Suetake H."/>
            <person name="Naruse K."/>
            <person name="Brenner S."/>
            <person name="Suzuki Y."/>
            <person name="Venkatesh B."/>
        </authorList>
    </citation>
    <scope>NUCLEOTIDE SEQUENCE [LARGE SCALE GENOMIC DNA]</scope>
</reference>
<dbReference type="GO" id="GO:0004984">
    <property type="term" value="F:olfactory receptor activity"/>
    <property type="evidence" value="ECO:0007669"/>
    <property type="project" value="InterPro"/>
</dbReference>
<evidence type="ECO:0000313" key="17">
    <source>
        <dbReference type="Proteomes" id="UP000005226"/>
    </source>
</evidence>
<accession>H2V2H1</accession>
<evidence type="ECO:0000256" key="12">
    <source>
        <dbReference type="ARBA" id="ARBA00023224"/>
    </source>
</evidence>
<dbReference type="InterPro" id="IPR017452">
    <property type="entry name" value="GPCR_Rhodpsn_7TM"/>
</dbReference>
<reference evidence="16" key="2">
    <citation type="submission" date="2025-08" db="UniProtKB">
        <authorList>
            <consortium name="Ensembl"/>
        </authorList>
    </citation>
    <scope>IDENTIFICATION</scope>
</reference>
<dbReference type="PRINTS" id="PR00245">
    <property type="entry name" value="OLFACTORYR"/>
</dbReference>
<keyword evidence="10 13" id="KW-0675">Receptor</keyword>
<evidence type="ECO:0000256" key="4">
    <source>
        <dbReference type="ARBA" id="ARBA00022692"/>
    </source>
</evidence>
<dbReference type="Ensembl" id="ENSTRUT00000043547.3">
    <property type="protein sequence ID" value="ENSTRUP00000043402.3"/>
    <property type="gene ID" value="ENSTRUG00000016948.3"/>
</dbReference>
<protein>
    <recommendedName>
        <fullName evidence="14">Olfactory receptor</fullName>
    </recommendedName>
</protein>
<evidence type="ECO:0000259" key="15">
    <source>
        <dbReference type="PROSITE" id="PS50262"/>
    </source>
</evidence>
<feature type="transmembrane region" description="Helical" evidence="14">
    <location>
        <begin position="56"/>
        <end position="75"/>
    </location>
</feature>
<feature type="transmembrane region" description="Helical" evidence="14">
    <location>
        <begin position="273"/>
        <end position="293"/>
    </location>
</feature>
<dbReference type="PANTHER" id="PTHR26451">
    <property type="entry name" value="G_PROTEIN_RECEP_F1_2 DOMAIN-CONTAINING PROTEIN"/>
    <property type="match status" value="1"/>
</dbReference>
<keyword evidence="7 13" id="KW-0297">G-protein coupled receptor</keyword>
<dbReference type="GO" id="GO:0004930">
    <property type="term" value="F:G protein-coupled receptor activity"/>
    <property type="evidence" value="ECO:0007669"/>
    <property type="project" value="UniProtKB-KW"/>
</dbReference>
<evidence type="ECO:0000256" key="11">
    <source>
        <dbReference type="ARBA" id="ARBA00023180"/>
    </source>
</evidence>
<dbReference type="GO" id="GO:0005549">
    <property type="term" value="F:odorant binding"/>
    <property type="evidence" value="ECO:0007669"/>
    <property type="project" value="TreeGrafter"/>
</dbReference>
<keyword evidence="17" id="KW-1185">Reference proteome</keyword>
<feature type="transmembrane region" description="Helical" evidence="14">
    <location>
        <begin position="22"/>
        <end position="47"/>
    </location>
</feature>
<feature type="transmembrane region" description="Helical" evidence="14">
    <location>
        <begin position="95"/>
        <end position="117"/>
    </location>
</feature>
<name>H2V2H1_TAKRU</name>
<evidence type="ECO:0000256" key="2">
    <source>
        <dbReference type="ARBA" id="ARBA00022475"/>
    </source>
</evidence>
<dbReference type="GO" id="GO:0005886">
    <property type="term" value="C:plasma membrane"/>
    <property type="evidence" value="ECO:0007669"/>
    <property type="project" value="UniProtKB-SubCell"/>
</dbReference>
<comment type="similarity">
    <text evidence="13">Belongs to the G-protein coupled receptor 1 family.</text>
</comment>
<keyword evidence="3 14" id="KW-0716">Sensory transduction</keyword>
<dbReference type="InterPro" id="IPR000276">
    <property type="entry name" value="GPCR_Rhodpsn"/>
</dbReference>
<dbReference type="PRINTS" id="PR00237">
    <property type="entry name" value="GPCRRHODOPSN"/>
</dbReference>
<evidence type="ECO:0000256" key="3">
    <source>
        <dbReference type="ARBA" id="ARBA00022606"/>
    </source>
</evidence>
<evidence type="ECO:0000256" key="8">
    <source>
        <dbReference type="ARBA" id="ARBA00023136"/>
    </source>
</evidence>
<proteinExistence type="inferred from homology"/>
<evidence type="ECO:0000256" key="13">
    <source>
        <dbReference type="RuleBase" id="RU000688"/>
    </source>
</evidence>
<dbReference type="PROSITE" id="PS00237">
    <property type="entry name" value="G_PROTEIN_RECEP_F1_1"/>
    <property type="match status" value="1"/>
</dbReference>
<evidence type="ECO:0000256" key="9">
    <source>
        <dbReference type="ARBA" id="ARBA00023157"/>
    </source>
</evidence>
<dbReference type="PANTHER" id="PTHR26451:SF847">
    <property type="entry name" value="ODORANT RECEPTOR-RELATED"/>
    <property type="match status" value="1"/>
</dbReference>
<organism evidence="16 17">
    <name type="scientific">Takifugu rubripes</name>
    <name type="common">Japanese pufferfish</name>
    <name type="synonym">Fugu rubripes</name>
    <dbReference type="NCBI Taxonomy" id="31033"/>
    <lineage>
        <taxon>Eukaryota</taxon>
        <taxon>Metazoa</taxon>
        <taxon>Chordata</taxon>
        <taxon>Craniata</taxon>
        <taxon>Vertebrata</taxon>
        <taxon>Euteleostomi</taxon>
        <taxon>Actinopterygii</taxon>
        <taxon>Neopterygii</taxon>
        <taxon>Teleostei</taxon>
        <taxon>Neoteleostei</taxon>
        <taxon>Acanthomorphata</taxon>
        <taxon>Eupercaria</taxon>
        <taxon>Tetraodontiformes</taxon>
        <taxon>Tetradontoidea</taxon>
        <taxon>Tetraodontidae</taxon>
        <taxon>Takifugu</taxon>
    </lineage>
</organism>
<dbReference type="PROSITE" id="PS50262">
    <property type="entry name" value="G_PROTEIN_RECEP_F1_2"/>
    <property type="match status" value="1"/>
</dbReference>
<dbReference type="GeneTree" id="ENSGT01030000234640"/>
<dbReference type="Gene3D" id="1.20.1070.10">
    <property type="entry name" value="Rhodopsin 7-helix transmembrane proteins"/>
    <property type="match status" value="1"/>
</dbReference>
<evidence type="ECO:0000256" key="10">
    <source>
        <dbReference type="ARBA" id="ARBA00023170"/>
    </source>
</evidence>
<keyword evidence="12 13" id="KW-0807">Transducer</keyword>
<evidence type="ECO:0000313" key="16">
    <source>
        <dbReference type="Ensembl" id="ENSTRUP00000043402.3"/>
    </source>
</evidence>
<reference evidence="16" key="3">
    <citation type="submission" date="2025-09" db="UniProtKB">
        <authorList>
            <consortium name="Ensembl"/>
        </authorList>
    </citation>
    <scope>IDENTIFICATION</scope>
</reference>
<comment type="subcellular location">
    <subcellularLocation>
        <location evidence="1 14">Cell membrane</location>
        <topology evidence="1 14">Multi-pass membrane protein</topology>
    </subcellularLocation>
</comment>
<dbReference type="OMA" id="LHCVDSK"/>
<dbReference type="Proteomes" id="UP000005226">
    <property type="component" value="Chromosome 1"/>
</dbReference>
<evidence type="ECO:0000256" key="6">
    <source>
        <dbReference type="ARBA" id="ARBA00022989"/>
    </source>
</evidence>
<feature type="transmembrane region" description="Helical" evidence="14">
    <location>
        <begin position="138"/>
        <end position="159"/>
    </location>
</feature>
<keyword evidence="2 14" id="KW-1003">Cell membrane</keyword>
<gene>
    <name evidence="16" type="primary">LOC101072962</name>
</gene>
<keyword evidence="4 13" id="KW-0812">Transmembrane</keyword>
<keyword evidence="6 14" id="KW-1133">Transmembrane helix</keyword>
<keyword evidence="8 14" id="KW-0472">Membrane</keyword>
<dbReference type="Pfam" id="PF13853">
    <property type="entry name" value="7tm_4"/>
    <property type="match status" value="1"/>
</dbReference>
<dbReference type="SUPFAM" id="SSF81321">
    <property type="entry name" value="Family A G protein-coupled receptor-like"/>
    <property type="match status" value="1"/>
</dbReference>
<evidence type="ECO:0000256" key="14">
    <source>
        <dbReference type="RuleBase" id="RU363047"/>
    </source>
</evidence>
<keyword evidence="11" id="KW-0325">Glycoprotein</keyword>
<dbReference type="InterPro" id="IPR000725">
    <property type="entry name" value="Olfact_rcpt"/>
</dbReference>
<dbReference type="InParanoid" id="H2V2H1"/>
<sequence>MDDPNVTYITFDAYVEMQKYRYLYFVIMLSAFVTILYSNGTVVYVIYAHENLHQPMYVFIAALLVNSLLYSTAVYPKLLVDSLSDRQVITYPVCLFQWFMFYSFGGSEFLLLAVMAYDRYLAICKPLQYSAIMRRRTVGIFLAVSWFLPFCCNAAAVALSARQKLCRFSINGILCSSTVHSLHCQDSNHTLRVAMSAYGLVLLFHLVVLSLVLILFSYIRILLVSYQSSKEVRRKAAQTCLPHLMILINFSCLCSYDVILAKAKIHVSRTTQLIMTFQVIMYHPLFNPFVYGLKMKEISKHLSAHFHLEPQLNASV</sequence>
<dbReference type="AlphaFoldDB" id="H2V2H1"/>
<keyword evidence="5 14" id="KW-0552">Olfaction</keyword>
<feature type="transmembrane region" description="Helical" evidence="14">
    <location>
        <begin position="197"/>
        <end position="219"/>
    </location>
</feature>
<evidence type="ECO:0000256" key="7">
    <source>
        <dbReference type="ARBA" id="ARBA00023040"/>
    </source>
</evidence>
<dbReference type="FunFam" id="1.20.1070.10:FF:000024">
    <property type="entry name" value="Olfactory receptor"/>
    <property type="match status" value="1"/>
</dbReference>
<feature type="domain" description="G-protein coupled receptors family 1 profile" evidence="15">
    <location>
        <begin position="38"/>
        <end position="291"/>
    </location>
</feature>
<dbReference type="InterPro" id="IPR052921">
    <property type="entry name" value="GPCR1_Superfamily_Member"/>
</dbReference>
<evidence type="ECO:0000256" key="1">
    <source>
        <dbReference type="ARBA" id="ARBA00004651"/>
    </source>
</evidence>
<evidence type="ECO:0000256" key="5">
    <source>
        <dbReference type="ARBA" id="ARBA00022725"/>
    </source>
</evidence>
<keyword evidence="9" id="KW-1015">Disulfide bond</keyword>